<name>A0A160NYH7_STRLU</name>
<dbReference type="GO" id="GO:0008170">
    <property type="term" value="F:N-methyltransferase activity"/>
    <property type="evidence" value="ECO:0007669"/>
    <property type="project" value="InterPro"/>
</dbReference>
<dbReference type="InterPro" id="IPR002052">
    <property type="entry name" value="DNA_methylase_N6_adenine_CS"/>
</dbReference>
<dbReference type="PANTHER" id="PTHR13370">
    <property type="entry name" value="RNA METHYLASE-RELATED"/>
    <property type="match status" value="1"/>
</dbReference>
<comment type="similarity">
    <text evidence="1 4">Belongs to the N(4)/N(6)-methyltransferase family.</text>
</comment>
<dbReference type="PANTHER" id="PTHR13370:SF3">
    <property type="entry name" value="TRNA (GUANINE(10)-N2)-METHYLTRANSFERASE HOMOLOG"/>
    <property type="match status" value="1"/>
</dbReference>
<sequence>MAGPYYADEAVTLHLGDSLDILPTLPTASVDAIVTDPPYEIGVAGRAWDTTGIAYSVPLWAECLRVLKPGGNLAAFGAPRTYHRMACAVEDAGFRVIDQLDWIYTHGKPKGTNLARAIDRRRDDREQVLQVTAWLKAARDAAGWSSAQLNDLFGFAVGGQAQHWTTQGVAAAVPTRKQWDRLVDTLDLDDSNIRPVVEGLWARKGTVGEAFGRREVISERQEAVRETGHYKGYSGHRIKSRAASDEARRWEGWNTTLKPAHDPILLARKGTGFDTLTASVLKHGTGGLNTTGCPSSGGGWPTNILLGHDCPPSGCLANCPIREVDAAARSFPIFQLASRTPATQRVTVDGTAHDTPKPLGLMRWLIRLITPPGGLVLDPFAGSGTTLLAALDEGASAIGVEQHEPYARITTARLEGRYPSLFDNA</sequence>
<dbReference type="EMBL" id="AP017424">
    <property type="protein sequence ID" value="BAU83324.1"/>
    <property type="molecule type" value="Genomic_DNA"/>
</dbReference>
<evidence type="ECO:0000256" key="1">
    <source>
        <dbReference type="ARBA" id="ARBA00006594"/>
    </source>
</evidence>
<evidence type="ECO:0000313" key="7">
    <source>
        <dbReference type="Proteomes" id="UP000217676"/>
    </source>
</evidence>
<dbReference type="Pfam" id="PF01555">
    <property type="entry name" value="N6_N4_Mtase"/>
    <property type="match status" value="2"/>
</dbReference>
<keyword evidence="7" id="KW-1185">Reference proteome</keyword>
<evidence type="ECO:0000256" key="4">
    <source>
        <dbReference type="RuleBase" id="RU362026"/>
    </source>
</evidence>
<dbReference type="InterPro" id="IPR029063">
    <property type="entry name" value="SAM-dependent_MTases_sf"/>
</dbReference>
<evidence type="ECO:0000256" key="3">
    <source>
        <dbReference type="ARBA" id="ARBA00022679"/>
    </source>
</evidence>
<dbReference type="PROSITE" id="PS00092">
    <property type="entry name" value="N6_MTASE"/>
    <property type="match status" value="1"/>
</dbReference>
<evidence type="ECO:0000259" key="5">
    <source>
        <dbReference type="Pfam" id="PF01555"/>
    </source>
</evidence>
<dbReference type="InterPro" id="IPR001091">
    <property type="entry name" value="RM_Methyltransferase"/>
</dbReference>
<evidence type="ECO:0000313" key="6">
    <source>
        <dbReference type="EMBL" id="BAU83324.1"/>
    </source>
</evidence>
<proteinExistence type="inferred from homology"/>
<gene>
    <name evidence="6" type="ORF">SLA_2397</name>
</gene>
<protein>
    <recommendedName>
        <fullName evidence="4">Methyltransferase</fullName>
        <ecNumber evidence="4">2.1.1.-</ecNumber>
    </recommendedName>
</protein>
<dbReference type="Proteomes" id="UP000217676">
    <property type="component" value="Chromosome"/>
</dbReference>
<dbReference type="SUPFAM" id="SSF53335">
    <property type="entry name" value="S-adenosyl-L-methionine-dependent methyltransferases"/>
    <property type="match status" value="2"/>
</dbReference>
<keyword evidence="2 6" id="KW-0489">Methyltransferase</keyword>
<dbReference type="EC" id="2.1.1.-" evidence="4"/>
<accession>A0A160NYH7</accession>
<organism evidence="6 7">
    <name type="scientific">Streptomyces laurentii</name>
    <dbReference type="NCBI Taxonomy" id="39478"/>
    <lineage>
        <taxon>Bacteria</taxon>
        <taxon>Bacillati</taxon>
        <taxon>Actinomycetota</taxon>
        <taxon>Actinomycetes</taxon>
        <taxon>Kitasatosporales</taxon>
        <taxon>Streptomycetaceae</taxon>
        <taxon>Streptomyces</taxon>
    </lineage>
</organism>
<dbReference type="PRINTS" id="PR00508">
    <property type="entry name" value="S21N4MTFRASE"/>
</dbReference>
<dbReference type="Gene3D" id="3.40.50.150">
    <property type="entry name" value="Vaccinia Virus protein VP39"/>
    <property type="match status" value="2"/>
</dbReference>
<dbReference type="GO" id="GO:0009007">
    <property type="term" value="F:site-specific DNA-methyltransferase (adenine-specific) activity"/>
    <property type="evidence" value="ECO:0007669"/>
    <property type="project" value="TreeGrafter"/>
</dbReference>
<dbReference type="InterPro" id="IPR002941">
    <property type="entry name" value="DNA_methylase_N4/N6"/>
</dbReference>
<feature type="domain" description="DNA methylase N-4/N-6" evidence="5">
    <location>
        <begin position="30"/>
        <end position="111"/>
    </location>
</feature>
<evidence type="ECO:0000256" key="2">
    <source>
        <dbReference type="ARBA" id="ARBA00022603"/>
    </source>
</evidence>
<dbReference type="GO" id="GO:0005737">
    <property type="term" value="C:cytoplasm"/>
    <property type="evidence" value="ECO:0007669"/>
    <property type="project" value="TreeGrafter"/>
</dbReference>
<dbReference type="AlphaFoldDB" id="A0A160NYH7"/>
<keyword evidence="3" id="KW-0808">Transferase</keyword>
<dbReference type="GO" id="GO:0032259">
    <property type="term" value="P:methylation"/>
    <property type="evidence" value="ECO:0007669"/>
    <property type="project" value="UniProtKB-KW"/>
</dbReference>
<feature type="domain" description="DNA methylase N-4/N-6" evidence="5">
    <location>
        <begin position="256"/>
        <end position="410"/>
    </location>
</feature>
<reference evidence="6 7" key="1">
    <citation type="journal article" date="2016" name="Genome Announc.">
        <title>Complete Genome Sequence of Thiostrepton-Producing Streptomyces laurentii ATCC 31255.</title>
        <authorList>
            <person name="Doi K."/>
            <person name="Fujino Y."/>
            <person name="Nagayoshi Y."/>
            <person name="Ohshima T."/>
            <person name="Ogata S."/>
        </authorList>
    </citation>
    <scope>NUCLEOTIDE SEQUENCE [LARGE SCALE GENOMIC DNA]</scope>
    <source>
        <strain evidence="6 7">ATCC 31255</strain>
    </source>
</reference>
<dbReference type="GO" id="GO:0003677">
    <property type="term" value="F:DNA binding"/>
    <property type="evidence" value="ECO:0007669"/>
    <property type="project" value="InterPro"/>
</dbReference>
<dbReference type="REBASE" id="144642">
    <property type="entry name" value="M.Sla31255ORF2397P"/>
</dbReference>
<dbReference type="KEGG" id="slau:SLA_2397"/>